<dbReference type="Gene3D" id="3.20.20.80">
    <property type="entry name" value="Glycosidases"/>
    <property type="match status" value="1"/>
</dbReference>
<organism evidence="6">
    <name type="scientific">Klebsiella pneumoniae</name>
    <dbReference type="NCBI Taxonomy" id="573"/>
    <lineage>
        <taxon>Bacteria</taxon>
        <taxon>Pseudomonadati</taxon>
        <taxon>Pseudomonadota</taxon>
        <taxon>Gammaproteobacteria</taxon>
        <taxon>Enterobacterales</taxon>
        <taxon>Enterobacteriaceae</taxon>
        <taxon>Klebsiella/Raoultella group</taxon>
        <taxon>Klebsiella</taxon>
        <taxon>Klebsiella pneumoniae complex</taxon>
    </lineage>
</organism>
<dbReference type="EMBL" id="LT603721">
    <property type="protein sequence ID" value="SCA96098.1"/>
    <property type="molecule type" value="Genomic_DNA"/>
</dbReference>
<feature type="signal peptide" evidence="4">
    <location>
        <begin position="1"/>
        <end position="21"/>
    </location>
</feature>
<dbReference type="PANTHER" id="PTHR12631">
    <property type="entry name" value="ALPHA-L-IDURONIDASE"/>
    <property type="match status" value="1"/>
</dbReference>
<proteinExistence type="inferred from homology"/>
<dbReference type="InterPro" id="IPR017853">
    <property type="entry name" value="GH"/>
</dbReference>
<protein>
    <submittedName>
        <fullName evidence="6">Glycosyl hydrolase</fullName>
    </submittedName>
</protein>
<sequence>MIKNKVKYSIMLILLPFFSNASFEIGVGTHLDRYKYDSVTYLKLLQQYGFTSFRDDYTWSKVEKVKNKYKVDRTLQQADFAFMNSKSYNVNGMVILAYGNMNYDFGKYPTSDEAIKGFANYASWTAKRFKGRVKYYEIWNEWIYGTGMAKARDNIPSAENYYNLVKATSLAIKKNDPDAIILAGSFNPLNERSKLIGMSDSEWFDLLVEKGIMKYIDGVSIHTYSFSNRNKALRNAEGNVKYLDKFHQAYLDKYNINIKMYITEYGVPIYNGPGGSNEKNATDTIREYITEIKKRDYIKGIWLYDLIDDGTDKSNKEHNFGIFYQDMQPKSSALQIKSLNEQ</sequence>
<gene>
    <name evidence="6" type="primary">wcuC</name>
    <name evidence="6" type="synonym">KL146_00010</name>
</gene>
<keyword evidence="1 3" id="KW-0378">Hydrolase</keyword>
<evidence type="ECO:0000256" key="3">
    <source>
        <dbReference type="RuleBase" id="RU361153"/>
    </source>
</evidence>
<evidence type="ECO:0000313" key="6">
    <source>
        <dbReference type="EMBL" id="SCA96098.1"/>
    </source>
</evidence>
<dbReference type="InterPro" id="IPR051923">
    <property type="entry name" value="Glycosyl_Hydrolase_39"/>
</dbReference>
<dbReference type="GO" id="GO:0004553">
    <property type="term" value="F:hydrolase activity, hydrolyzing O-glycosyl compounds"/>
    <property type="evidence" value="ECO:0007669"/>
    <property type="project" value="InterPro"/>
</dbReference>
<reference evidence="6" key="1">
    <citation type="submission" date="2016-07" db="EMBL/GenBank/DDBJ databases">
        <authorList>
            <person name="Informatics P."/>
        </authorList>
    </citation>
    <scope>NUCLEOTIDE SEQUENCE</scope>
    <source>
        <strain evidence="6">DR85/08</strain>
    </source>
</reference>
<name>A0A1C3SZQ6_KLEPN</name>
<dbReference type="SUPFAM" id="SSF51445">
    <property type="entry name" value="(Trans)glycosidases"/>
    <property type="match status" value="1"/>
</dbReference>
<dbReference type="Pfam" id="PF00150">
    <property type="entry name" value="Cellulase"/>
    <property type="match status" value="1"/>
</dbReference>
<comment type="similarity">
    <text evidence="3">Belongs to the glycosyl hydrolase 5 (cellulase A) family.</text>
</comment>
<evidence type="ECO:0000256" key="4">
    <source>
        <dbReference type="SAM" id="SignalP"/>
    </source>
</evidence>
<evidence type="ECO:0000256" key="1">
    <source>
        <dbReference type="ARBA" id="ARBA00022801"/>
    </source>
</evidence>
<dbReference type="InterPro" id="IPR001547">
    <property type="entry name" value="Glyco_hydro_5"/>
</dbReference>
<feature type="chain" id="PRO_5008681564" evidence="4">
    <location>
        <begin position="22"/>
        <end position="342"/>
    </location>
</feature>
<keyword evidence="4" id="KW-0732">Signal</keyword>
<dbReference type="GO" id="GO:0000272">
    <property type="term" value="P:polysaccharide catabolic process"/>
    <property type="evidence" value="ECO:0007669"/>
    <property type="project" value="InterPro"/>
</dbReference>
<reference evidence="6" key="2">
    <citation type="submission" date="2016-08" db="EMBL/GenBank/DDBJ databases">
        <title>Klebsiella loci capsule.</title>
        <authorList>
            <person name="Holt K.E."/>
            <person name="Thomson N.R."/>
        </authorList>
    </citation>
    <scope>NUCLEOTIDE SEQUENCE</scope>
    <source>
        <strain evidence="6">DR85/08</strain>
    </source>
</reference>
<feature type="domain" description="Glycoside hydrolase family 5" evidence="5">
    <location>
        <begin position="37"/>
        <end position="295"/>
    </location>
</feature>
<evidence type="ECO:0000256" key="2">
    <source>
        <dbReference type="ARBA" id="ARBA00023295"/>
    </source>
</evidence>
<dbReference type="AlphaFoldDB" id="A0A1C3SZQ6"/>
<keyword evidence="2 3" id="KW-0326">Glycosidase</keyword>
<accession>A0A1C3SZQ6</accession>
<evidence type="ECO:0000259" key="5">
    <source>
        <dbReference type="Pfam" id="PF00150"/>
    </source>
</evidence>
<dbReference type="PANTHER" id="PTHR12631:SF10">
    <property type="entry name" value="BETA-XYLOSIDASE-LIKE PROTEIN-RELATED"/>
    <property type="match status" value="1"/>
</dbReference>